<dbReference type="GO" id="GO:0006897">
    <property type="term" value="P:endocytosis"/>
    <property type="evidence" value="ECO:0007669"/>
    <property type="project" value="UniProtKB-KW"/>
</dbReference>
<dbReference type="PRINTS" id="PR00314">
    <property type="entry name" value="CLATHRINADPT"/>
</dbReference>
<protein>
    <recommendedName>
        <fullName evidence="10">MHD domain-containing protein</fullName>
    </recommendedName>
</protein>
<sequence length="435" mass="49257">MLSALAIFNAKGDVLISRIYRPDVRRSAADLFRIHVVSSTDIRSPLLTIANMTFFHIKHENIFLVAITKSSSINACMVYEFLNRIVRLGVSYFRTFNEDAVKRNFTLIYELLDEICDFGIPQNTESETLKMYITTEGIQSDRAANDGSRIAIQATGAVSWRRPDIKYRKNEVFVDVIESINLIMSPKGTVLRSDISGKIVMRAYLTGMPECKFGLNDKVLLEKEGKPVSGNPHSSSTSKASTSVELDDCQFHQCVKLGRFDSDRTINFIPPDGEFELMRYRTTENISLPFKVHAVVNELSATRVEFRVAVKSLFSSKVYAQNIIIKIPTPLNTASTKINVTAGKAKYNGAENCMVWKIARFQGHDETLFSAEAELTSTTVKKVWSRPPISLDFQVLMFTASGLMVRFLKIFEKSNYQSVKWVRYMTRAGSYQIRF</sequence>
<dbReference type="Proteomes" id="UP000077115">
    <property type="component" value="Unassembled WGS sequence"/>
</dbReference>
<dbReference type="PROSITE" id="PS00990">
    <property type="entry name" value="CLAT_ADAPTOR_M_1"/>
    <property type="match status" value="1"/>
</dbReference>
<evidence type="ECO:0000256" key="3">
    <source>
        <dbReference type="ARBA" id="ARBA00022448"/>
    </source>
</evidence>
<dbReference type="InterPro" id="IPR011012">
    <property type="entry name" value="Longin-like_dom_sf"/>
</dbReference>
<evidence type="ECO:0000256" key="8">
    <source>
        <dbReference type="ARBA" id="ARBA00023176"/>
    </source>
</evidence>
<dbReference type="VEuPathDB" id="FungiDB:BDEG_28275"/>
<dbReference type="Gene3D" id="2.60.40.1170">
    <property type="entry name" value="Mu homology domain, subdomain B"/>
    <property type="match status" value="2"/>
</dbReference>
<dbReference type="GO" id="GO:0005905">
    <property type="term" value="C:clathrin-coated pit"/>
    <property type="evidence" value="ECO:0007669"/>
    <property type="project" value="UniProtKB-KW"/>
</dbReference>
<dbReference type="AlphaFoldDB" id="A0A177WYB7"/>
<dbReference type="InterPro" id="IPR036168">
    <property type="entry name" value="AP2_Mu_C_sf"/>
</dbReference>
<evidence type="ECO:0000313" key="12">
    <source>
        <dbReference type="Proteomes" id="UP000077115"/>
    </source>
</evidence>
<dbReference type="eggNOG" id="KOG0938">
    <property type="taxonomic scope" value="Eukaryota"/>
</dbReference>
<dbReference type="STRING" id="403673.A0A177WYB7"/>
<evidence type="ECO:0000256" key="1">
    <source>
        <dbReference type="ARBA" id="ARBA00004236"/>
    </source>
</evidence>
<organism evidence="11 12">
    <name type="scientific">Batrachochytrium dendrobatidis (strain JEL423)</name>
    <dbReference type="NCBI Taxonomy" id="403673"/>
    <lineage>
        <taxon>Eukaryota</taxon>
        <taxon>Fungi</taxon>
        <taxon>Fungi incertae sedis</taxon>
        <taxon>Chytridiomycota</taxon>
        <taxon>Chytridiomycota incertae sedis</taxon>
        <taxon>Chytridiomycetes</taxon>
        <taxon>Rhizophydiales</taxon>
        <taxon>Rhizophydiales incertae sedis</taxon>
        <taxon>Batrachochytrium</taxon>
    </lineage>
</organism>
<gene>
    <name evidence="11" type="ORF">BDEG_28275</name>
</gene>
<evidence type="ECO:0000259" key="10">
    <source>
        <dbReference type="PROSITE" id="PS51072"/>
    </source>
</evidence>
<keyword evidence="6 9" id="KW-0653">Protein transport</keyword>
<dbReference type="PIRSF" id="PIRSF005992">
    <property type="entry name" value="Clathrin_mu"/>
    <property type="match status" value="1"/>
</dbReference>
<dbReference type="InterPro" id="IPR018240">
    <property type="entry name" value="Clathrin_mu_CS"/>
</dbReference>
<comment type="subcellular location">
    <subcellularLocation>
        <location evidence="1">Cell membrane</location>
    </subcellularLocation>
    <subcellularLocation>
        <location evidence="2">Membrane</location>
        <location evidence="2">Coated pit</location>
        <topology evidence="2">Peripheral membrane protein</topology>
        <orientation evidence="2">Cytoplasmic side</orientation>
    </subcellularLocation>
</comment>
<feature type="domain" description="MHD" evidence="10">
    <location>
        <begin position="169"/>
        <end position="434"/>
    </location>
</feature>
<keyword evidence="7" id="KW-0472">Membrane</keyword>
<proteinExistence type="inferred from homology"/>
<keyword evidence="3 9" id="KW-0813">Transport</keyword>
<keyword evidence="8" id="KW-0168">Coated pit</keyword>
<dbReference type="GO" id="GO:0030131">
    <property type="term" value="C:clathrin adaptor complex"/>
    <property type="evidence" value="ECO:0007669"/>
    <property type="project" value="UniProtKB-UniRule"/>
</dbReference>
<dbReference type="PANTHER" id="PTHR10529">
    <property type="entry name" value="AP COMPLEX SUBUNIT MU"/>
    <property type="match status" value="1"/>
</dbReference>
<name>A0A177WYB7_BATDL</name>
<dbReference type="EMBL" id="DS022314">
    <property type="protein sequence ID" value="OAJ45113.1"/>
    <property type="molecule type" value="Genomic_DNA"/>
</dbReference>
<dbReference type="SUPFAM" id="SSF49447">
    <property type="entry name" value="Second domain of Mu2 adaptin subunit (ap50) of ap2 adaptor"/>
    <property type="match status" value="1"/>
</dbReference>
<evidence type="ECO:0000256" key="9">
    <source>
        <dbReference type="PIRNR" id="PIRNR005992"/>
    </source>
</evidence>
<dbReference type="InterPro" id="IPR043532">
    <property type="entry name" value="AP2_Mu_N"/>
</dbReference>
<keyword evidence="4" id="KW-1003">Cell membrane</keyword>
<evidence type="ECO:0000256" key="2">
    <source>
        <dbReference type="ARBA" id="ARBA00004277"/>
    </source>
</evidence>
<accession>A0A177WYB7</accession>
<dbReference type="GO" id="GO:0006886">
    <property type="term" value="P:intracellular protein transport"/>
    <property type="evidence" value="ECO:0007669"/>
    <property type="project" value="UniProtKB-UniRule"/>
</dbReference>
<dbReference type="CDD" id="cd14836">
    <property type="entry name" value="AP2_Mu_N"/>
    <property type="match status" value="1"/>
</dbReference>
<evidence type="ECO:0000256" key="6">
    <source>
        <dbReference type="ARBA" id="ARBA00022927"/>
    </source>
</evidence>
<dbReference type="PROSITE" id="PS00991">
    <property type="entry name" value="CLAT_ADAPTOR_M_2"/>
    <property type="match status" value="1"/>
</dbReference>
<dbReference type="InterPro" id="IPR043512">
    <property type="entry name" value="Mu2_C"/>
</dbReference>
<evidence type="ECO:0000256" key="4">
    <source>
        <dbReference type="ARBA" id="ARBA00022475"/>
    </source>
</evidence>
<dbReference type="InterPro" id="IPR001392">
    <property type="entry name" value="Clathrin_mu"/>
</dbReference>
<dbReference type="SUPFAM" id="SSF64356">
    <property type="entry name" value="SNARE-like"/>
    <property type="match status" value="1"/>
</dbReference>
<comment type="similarity">
    <text evidence="9">Belongs to the adaptor complexes medium subunit family.</text>
</comment>
<dbReference type="Pfam" id="PF00928">
    <property type="entry name" value="Adap_comp_sub"/>
    <property type="match status" value="1"/>
</dbReference>
<reference evidence="11 12" key="2">
    <citation type="submission" date="2016-05" db="EMBL/GenBank/DDBJ databases">
        <title>Lineage-specific infection strategies underlie the spectrum of fungal disease in amphibians.</title>
        <authorList>
            <person name="Cuomo C.A."/>
            <person name="Farrer R.A."/>
            <person name="James T."/>
            <person name="Longcore J."/>
            <person name="Birren B."/>
        </authorList>
    </citation>
    <scope>NUCLEOTIDE SEQUENCE [LARGE SCALE GENOMIC DNA]</scope>
    <source>
        <strain evidence="11 12">JEL423</strain>
    </source>
</reference>
<evidence type="ECO:0000256" key="7">
    <source>
        <dbReference type="ARBA" id="ARBA00023136"/>
    </source>
</evidence>
<evidence type="ECO:0000256" key="5">
    <source>
        <dbReference type="ARBA" id="ARBA00022583"/>
    </source>
</evidence>
<keyword evidence="5" id="KW-0254">Endocytosis</keyword>
<dbReference type="OrthoDB" id="10259133at2759"/>
<dbReference type="FunFam" id="3.30.450.60:FF:000002">
    <property type="entry name" value="AP-2 complex subunit mu, putative"/>
    <property type="match status" value="1"/>
</dbReference>
<evidence type="ECO:0000313" key="11">
    <source>
        <dbReference type="EMBL" id="OAJ45113.1"/>
    </source>
</evidence>
<dbReference type="InterPro" id="IPR028565">
    <property type="entry name" value="MHD"/>
</dbReference>
<dbReference type="PROSITE" id="PS51072">
    <property type="entry name" value="MHD"/>
    <property type="match status" value="1"/>
</dbReference>
<reference evidence="11 12" key="1">
    <citation type="submission" date="2006-10" db="EMBL/GenBank/DDBJ databases">
        <title>The Genome Sequence of Batrachochytrium dendrobatidis JEL423.</title>
        <authorList>
            <consortium name="The Broad Institute Genome Sequencing Platform"/>
            <person name="Birren B."/>
            <person name="Lander E."/>
            <person name="Galagan J."/>
            <person name="Cuomo C."/>
            <person name="Devon K."/>
            <person name="Jaffe D."/>
            <person name="Butler J."/>
            <person name="Alvarez P."/>
            <person name="Gnerre S."/>
            <person name="Grabherr M."/>
            <person name="Kleber M."/>
            <person name="Mauceli E."/>
            <person name="Brockman W."/>
            <person name="Young S."/>
            <person name="LaButti K."/>
            <person name="Sykes S."/>
            <person name="DeCaprio D."/>
            <person name="Crawford M."/>
            <person name="Koehrsen M."/>
            <person name="Engels R."/>
            <person name="Montgomery P."/>
            <person name="Pearson M."/>
            <person name="Howarth C."/>
            <person name="Larson L."/>
            <person name="White J."/>
            <person name="O'Leary S."/>
            <person name="Kodira C."/>
            <person name="Zeng Q."/>
            <person name="Yandava C."/>
            <person name="Alvarado L."/>
            <person name="Longcore J."/>
            <person name="James T."/>
        </authorList>
    </citation>
    <scope>NUCLEOTIDE SEQUENCE [LARGE SCALE GENOMIC DNA]</scope>
    <source>
        <strain evidence="11 12">JEL423</strain>
    </source>
</reference>
<dbReference type="CDD" id="cd09251">
    <property type="entry name" value="AP-2_Mu2_Cterm"/>
    <property type="match status" value="1"/>
</dbReference>
<dbReference type="InterPro" id="IPR050431">
    <property type="entry name" value="Adaptor_comp_med_subunit"/>
</dbReference>
<dbReference type="GO" id="GO:0005886">
    <property type="term" value="C:plasma membrane"/>
    <property type="evidence" value="ECO:0007669"/>
    <property type="project" value="UniProtKB-SubCell"/>
</dbReference>
<dbReference type="Gene3D" id="3.30.450.60">
    <property type="match status" value="1"/>
</dbReference>